<sequence length="210" mass="22893">MTSDVNRKGLSQTLPIRFVPRAIRFVQALVLRTRQARKKVEQVELGRKFVEGLLAGWLAGWLGQSVLASVNVRALRPEGGGGGEEEAFITSCVAALRATVASRKLKLSSPMTKRHRSPPPPAPAPRPGQYRQQAEGGTCADPHLAQMRWAVTTCAFELQFHHHLAARPAESPHSHLPSDTGVVAHLSAPVPNYVVSDPPEGPTKEERKKE</sequence>
<accession>A0A176VTG2</accession>
<evidence type="ECO:0000313" key="3">
    <source>
        <dbReference type="Proteomes" id="UP000077202"/>
    </source>
</evidence>
<keyword evidence="3" id="KW-1185">Reference proteome</keyword>
<feature type="region of interest" description="Disordered" evidence="1">
    <location>
        <begin position="189"/>
        <end position="210"/>
    </location>
</feature>
<evidence type="ECO:0000313" key="2">
    <source>
        <dbReference type="EMBL" id="OAE23691.1"/>
    </source>
</evidence>
<feature type="region of interest" description="Disordered" evidence="1">
    <location>
        <begin position="105"/>
        <end position="137"/>
    </location>
</feature>
<dbReference type="Proteomes" id="UP000077202">
    <property type="component" value="Unassembled WGS sequence"/>
</dbReference>
<comment type="caution">
    <text evidence="2">The sequence shown here is derived from an EMBL/GenBank/DDBJ whole genome shotgun (WGS) entry which is preliminary data.</text>
</comment>
<organism evidence="2 3">
    <name type="scientific">Marchantia polymorpha subsp. ruderalis</name>
    <dbReference type="NCBI Taxonomy" id="1480154"/>
    <lineage>
        <taxon>Eukaryota</taxon>
        <taxon>Viridiplantae</taxon>
        <taxon>Streptophyta</taxon>
        <taxon>Embryophyta</taxon>
        <taxon>Marchantiophyta</taxon>
        <taxon>Marchantiopsida</taxon>
        <taxon>Marchantiidae</taxon>
        <taxon>Marchantiales</taxon>
        <taxon>Marchantiaceae</taxon>
        <taxon>Marchantia</taxon>
    </lineage>
</organism>
<reference evidence="2" key="1">
    <citation type="submission" date="2016-03" db="EMBL/GenBank/DDBJ databases">
        <title>Mechanisms controlling the formation of the plant cell surface in tip-growing cells are functionally conserved among land plants.</title>
        <authorList>
            <person name="Honkanen S."/>
            <person name="Jones V.A."/>
            <person name="Morieri G."/>
            <person name="Champion C."/>
            <person name="Hetherington A.J."/>
            <person name="Kelly S."/>
            <person name="Saint-Marcoux D."/>
            <person name="Proust H."/>
            <person name="Prescott H."/>
            <person name="Dolan L."/>
        </authorList>
    </citation>
    <scope>NUCLEOTIDE SEQUENCE [LARGE SCALE GENOMIC DNA]</scope>
    <source>
        <tissue evidence="2">Whole gametophyte</tissue>
    </source>
</reference>
<name>A0A176VTG2_MARPO</name>
<dbReference type="EMBL" id="LVLJ01002791">
    <property type="protein sequence ID" value="OAE23691.1"/>
    <property type="molecule type" value="Genomic_DNA"/>
</dbReference>
<protein>
    <submittedName>
        <fullName evidence="2">Uncharacterized protein</fullName>
    </submittedName>
</protein>
<gene>
    <name evidence="2" type="ORF">AXG93_2253s1020</name>
</gene>
<proteinExistence type="predicted"/>
<dbReference type="AlphaFoldDB" id="A0A176VTG2"/>
<evidence type="ECO:0000256" key="1">
    <source>
        <dbReference type="SAM" id="MobiDB-lite"/>
    </source>
</evidence>